<proteinExistence type="predicted"/>
<keyword evidence="5" id="KW-1185">Reference proteome</keyword>
<dbReference type="PROSITE" id="PS50297">
    <property type="entry name" value="ANK_REP_REGION"/>
    <property type="match status" value="1"/>
</dbReference>
<keyword evidence="2 3" id="KW-0040">ANK repeat</keyword>
<sequence>LEMLGSCLSICDLRSALNRLPKGVDAMYAATMERIEQQADPLLVKRTLVWLVYTLESMTINDLRHALAIDLDTSKYDPELLVDAESLLSACCGLITLEPQFVNYTAKDFLETYLQKDYPEPHALIASSCVAHLIYRGFQDMKDFVENEYGSPFVGYSHRQRATYSHLCASVPPNTVNFILQCCRFPILHISRQSIQDGSSVHVAAAFDFLLLLREWFQQTQPSGPDPFPHQLDVNIGTEMQGHTPLRIATMLGNIETVRELLGVEGIDVCRPDKWGTRTALLNAIHRRQYGVVKELLRVKDINVNHCPSDGSALRHASLCSSTDIVQLLLDHPGIDINITGKVGWTALDFASQSGYEDTAALLQSRG</sequence>
<gene>
    <name evidence="4" type="ORF">FA15DRAFT_562664</name>
</gene>
<dbReference type="Gene3D" id="1.25.40.20">
    <property type="entry name" value="Ankyrin repeat-containing domain"/>
    <property type="match status" value="1"/>
</dbReference>
<reference evidence="4 5" key="1">
    <citation type="journal article" date="2019" name="Nat. Ecol. Evol.">
        <title>Megaphylogeny resolves global patterns of mushroom evolution.</title>
        <authorList>
            <person name="Varga T."/>
            <person name="Krizsan K."/>
            <person name="Foldi C."/>
            <person name="Dima B."/>
            <person name="Sanchez-Garcia M."/>
            <person name="Sanchez-Ramirez S."/>
            <person name="Szollosi G.J."/>
            <person name="Szarkandi J.G."/>
            <person name="Papp V."/>
            <person name="Albert L."/>
            <person name="Andreopoulos W."/>
            <person name="Angelini C."/>
            <person name="Antonin V."/>
            <person name="Barry K.W."/>
            <person name="Bougher N.L."/>
            <person name="Buchanan P."/>
            <person name="Buyck B."/>
            <person name="Bense V."/>
            <person name="Catcheside P."/>
            <person name="Chovatia M."/>
            <person name="Cooper J."/>
            <person name="Damon W."/>
            <person name="Desjardin D."/>
            <person name="Finy P."/>
            <person name="Geml J."/>
            <person name="Haridas S."/>
            <person name="Hughes K."/>
            <person name="Justo A."/>
            <person name="Karasinski D."/>
            <person name="Kautmanova I."/>
            <person name="Kiss B."/>
            <person name="Kocsube S."/>
            <person name="Kotiranta H."/>
            <person name="LaButti K.M."/>
            <person name="Lechner B.E."/>
            <person name="Liimatainen K."/>
            <person name="Lipzen A."/>
            <person name="Lukacs Z."/>
            <person name="Mihaltcheva S."/>
            <person name="Morgado L.N."/>
            <person name="Niskanen T."/>
            <person name="Noordeloos M.E."/>
            <person name="Ohm R.A."/>
            <person name="Ortiz-Santana B."/>
            <person name="Ovrebo C."/>
            <person name="Racz N."/>
            <person name="Riley R."/>
            <person name="Savchenko A."/>
            <person name="Shiryaev A."/>
            <person name="Soop K."/>
            <person name="Spirin V."/>
            <person name="Szebenyi C."/>
            <person name="Tomsovsky M."/>
            <person name="Tulloss R.E."/>
            <person name="Uehling J."/>
            <person name="Grigoriev I.V."/>
            <person name="Vagvolgyi C."/>
            <person name="Papp T."/>
            <person name="Martin F.M."/>
            <person name="Miettinen O."/>
            <person name="Hibbett D.S."/>
            <person name="Nagy L.G."/>
        </authorList>
    </citation>
    <scope>NUCLEOTIDE SEQUENCE [LARGE SCALE GENOMIC DNA]</scope>
    <source>
        <strain evidence="4 5">CBS 121175</strain>
    </source>
</reference>
<dbReference type="InterPro" id="IPR002110">
    <property type="entry name" value="Ankyrin_rpt"/>
</dbReference>
<dbReference type="PANTHER" id="PTHR24198">
    <property type="entry name" value="ANKYRIN REPEAT AND PROTEIN KINASE DOMAIN-CONTAINING PROTEIN"/>
    <property type="match status" value="1"/>
</dbReference>
<name>A0A5C3L867_COPMA</name>
<organism evidence="4 5">
    <name type="scientific">Coprinopsis marcescibilis</name>
    <name type="common">Agaric fungus</name>
    <name type="synonym">Psathyrella marcescibilis</name>
    <dbReference type="NCBI Taxonomy" id="230819"/>
    <lineage>
        <taxon>Eukaryota</taxon>
        <taxon>Fungi</taxon>
        <taxon>Dikarya</taxon>
        <taxon>Basidiomycota</taxon>
        <taxon>Agaricomycotina</taxon>
        <taxon>Agaricomycetes</taxon>
        <taxon>Agaricomycetidae</taxon>
        <taxon>Agaricales</taxon>
        <taxon>Agaricineae</taxon>
        <taxon>Psathyrellaceae</taxon>
        <taxon>Coprinopsis</taxon>
    </lineage>
</organism>
<evidence type="ECO:0000313" key="5">
    <source>
        <dbReference type="Proteomes" id="UP000307440"/>
    </source>
</evidence>
<feature type="repeat" description="ANK" evidence="3">
    <location>
        <begin position="241"/>
        <end position="274"/>
    </location>
</feature>
<feature type="non-terminal residue" evidence="4">
    <location>
        <position position="367"/>
    </location>
</feature>
<dbReference type="EMBL" id="ML210152">
    <property type="protein sequence ID" value="TFK28950.1"/>
    <property type="molecule type" value="Genomic_DNA"/>
</dbReference>
<keyword evidence="1" id="KW-0677">Repeat</keyword>
<dbReference type="PANTHER" id="PTHR24198:SF165">
    <property type="entry name" value="ANKYRIN REPEAT-CONTAINING PROTEIN-RELATED"/>
    <property type="match status" value="1"/>
</dbReference>
<accession>A0A5C3L867</accession>
<protein>
    <submittedName>
        <fullName evidence="4">Ankyrin</fullName>
    </submittedName>
</protein>
<dbReference type="AlphaFoldDB" id="A0A5C3L867"/>
<dbReference type="PROSITE" id="PS50088">
    <property type="entry name" value="ANK_REPEAT"/>
    <property type="match status" value="1"/>
</dbReference>
<dbReference type="SMART" id="SM00248">
    <property type="entry name" value="ANK"/>
    <property type="match status" value="3"/>
</dbReference>
<dbReference type="Pfam" id="PF12796">
    <property type="entry name" value="Ank_2"/>
    <property type="match status" value="1"/>
</dbReference>
<evidence type="ECO:0000313" key="4">
    <source>
        <dbReference type="EMBL" id="TFK28950.1"/>
    </source>
</evidence>
<dbReference type="SUPFAM" id="SSF48403">
    <property type="entry name" value="Ankyrin repeat"/>
    <property type="match status" value="1"/>
</dbReference>
<evidence type="ECO:0000256" key="3">
    <source>
        <dbReference type="PROSITE-ProRule" id="PRU00023"/>
    </source>
</evidence>
<dbReference type="OrthoDB" id="7464126at2759"/>
<evidence type="ECO:0000256" key="1">
    <source>
        <dbReference type="ARBA" id="ARBA00022737"/>
    </source>
</evidence>
<evidence type="ECO:0000256" key="2">
    <source>
        <dbReference type="ARBA" id="ARBA00023043"/>
    </source>
</evidence>
<dbReference type="STRING" id="230819.A0A5C3L867"/>
<dbReference type="InterPro" id="IPR036770">
    <property type="entry name" value="Ankyrin_rpt-contain_sf"/>
</dbReference>
<feature type="non-terminal residue" evidence="4">
    <location>
        <position position="1"/>
    </location>
</feature>
<dbReference type="Proteomes" id="UP000307440">
    <property type="component" value="Unassembled WGS sequence"/>
</dbReference>